<protein>
    <recommendedName>
        <fullName evidence="4">BZIP domain-containing protein</fullName>
    </recommendedName>
</protein>
<accession>A0A8H5WRY5</accession>
<evidence type="ECO:0000256" key="1">
    <source>
        <dbReference type="SAM" id="MobiDB-lite"/>
    </source>
</evidence>
<keyword evidence="3" id="KW-1185">Reference proteome</keyword>
<feature type="compositionally biased region" description="Low complexity" evidence="1">
    <location>
        <begin position="138"/>
        <end position="147"/>
    </location>
</feature>
<dbReference type="PANTHER" id="PTHR42070:SF1">
    <property type="entry name" value="FILAMENT ASSOCIATED PROTEIN, PUTATIVE (AFU_ORTHOLOGUE AFUA_8G06630)-RELATED"/>
    <property type="match status" value="1"/>
</dbReference>
<reference evidence="2 3" key="1">
    <citation type="submission" date="2020-05" db="EMBL/GenBank/DDBJ databases">
        <title>Identification and distribution of gene clusters putatively required for synthesis of sphingolipid metabolism inhibitors in phylogenetically diverse species of the filamentous fungus Fusarium.</title>
        <authorList>
            <person name="Kim H.-S."/>
            <person name="Busman M."/>
            <person name="Brown D.W."/>
            <person name="Divon H."/>
            <person name="Uhlig S."/>
            <person name="Proctor R.H."/>
        </authorList>
    </citation>
    <scope>NUCLEOTIDE SEQUENCE [LARGE SCALE GENOMIC DNA]</scope>
    <source>
        <strain evidence="2 3">NRRL 20693</strain>
    </source>
</reference>
<feature type="compositionally biased region" description="Polar residues" evidence="1">
    <location>
        <begin position="175"/>
        <end position="189"/>
    </location>
</feature>
<comment type="caution">
    <text evidence="2">The sequence shown here is derived from an EMBL/GenBank/DDBJ whole genome shotgun (WGS) entry which is preliminary data.</text>
</comment>
<dbReference type="PANTHER" id="PTHR42070">
    <property type="entry name" value="FILAMENT ASSOCIATED PROTEIN, PUTATIVE (AFU_ORTHOLOGUE AFUA_8G06630)-RELATED"/>
    <property type="match status" value="1"/>
</dbReference>
<dbReference type="AlphaFoldDB" id="A0A8H5WRY5"/>
<dbReference type="EMBL" id="JAAGWQ010000097">
    <property type="protein sequence ID" value="KAF5667894.1"/>
    <property type="molecule type" value="Genomic_DNA"/>
</dbReference>
<evidence type="ECO:0000313" key="2">
    <source>
        <dbReference type="EMBL" id="KAF5667894.1"/>
    </source>
</evidence>
<evidence type="ECO:0008006" key="4">
    <source>
        <dbReference type="Google" id="ProtNLM"/>
    </source>
</evidence>
<feature type="region of interest" description="Disordered" evidence="1">
    <location>
        <begin position="1"/>
        <end position="22"/>
    </location>
</feature>
<name>A0A8H5WRY5_FUSHE</name>
<feature type="region of interest" description="Disordered" evidence="1">
    <location>
        <begin position="160"/>
        <end position="198"/>
    </location>
</feature>
<feature type="region of interest" description="Disordered" evidence="1">
    <location>
        <begin position="128"/>
        <end position="147"/>
    </location>
</feature>
<dbReference type="Proteomes" id="UP000567885">
    <property type="component" value="Unassembled WGS sequence"/>
</dbReference>
<organism evidence="2 3">
    <name type="scientific">Fusarium heterosporum</name>
    <dbReference type="NCBI Taxonomy" id="42747"/>
    <lineage>
        <taxon>Eukaryota</taxon>
        <taxon>Fungi</taxon>
        <taxon>Dikarya</taxon>
        <taxon>Ascomycota</taxon>
        <taxon>Pezizomycotina</taxon>
        <taxon>Sordariomycetes</taxon>
        <taxon>Hypocreomycetidae</taxon>
        <taxon>Hypocreales</taxon>
        <taxon>Nectriaceae</taxon>
        <taxon>Fusarium</taxon>
        <taxon>Fusarium heterosporum species complex</taxon>
    </lineage>
</organism>
<proteinExistence type="predicted"/>
<gene>
    <name evidence="2" type="ORF">FHETE_5519</name>
</gene>
<sequence length="257" mass="28021">MSTPAQKANLARIRDNQRRSRARRREYLQELEQRLRVYELQGVEASSEVQHAARRVAEENRQLRGLLNRHGIGDEYISSYLNSTTAAQTDPAAISHFASNIPSDNVQSLQQAIAPRRPTALENSVSYAVPPQESREPSIASGSTSSSSIWEAGQAIQPGSAYARPLPSNVPTPVPRQSITSSMHPQYTSHMFPDHQVSRTEGYHTIATPGPLMEDPRRHSYSVAPVPGDVSSSMGYSVPMNSFHSPIGQGGGPPGPC</sequence>
<dbReference type="OrthoDB" id="4505928at2759"/>
<evidence type="ECO:0000313" key="3">
    <source>
        <dbReference type="Proteomes" id="UP000567885"/>
    </source>
</evidence>